<dbReference type="EnsemblMetazoa" id="GPPI020039-RA">
    <property type="protein sequence ID" value="GPPI020039-PA"/>
    <property type="gene ID" value="GPPI020039"/>
</dbReference>
<evidence type="ECO:0000313" key="1">
    <source>
        <dbReference type="EnsemblMetazoa" id="GPPI020039-PA"/>
    </source>
</evidence>
<proteinExistence type="predicted"/>
<sequence>LIDRNPQIDRALNPTVAKKASCVLKRPQHPSTSVVGDEGVSGGGVAIVTKTLACNIFLYSSSPMGRQEPRRYGFASAN</sequence>
<reference evidence="1" key="2">
    <citation type="submission" date="2020-05" db="UniProtKB">
        <authorList>
            <consortium name="EnsemblMetazoa"/>
        </authorList>
    </citation>
    <scope>IDENTIFICATION</scope>
    <source>
        <strain evidence="1">IAEA</strain>
    </source>
</reference>
<accession>A0A1B0B5Z9</accession>
<dbReference type="Proteomes" id="UP000092460">
    <property type="component" value="Unassembled WGS sequence"/>
</dbReference>
<dbReference type="EMBL" id="JXJN01008932">
    <property type="status" value="NOT_ANNOTATED_CDS"/>
    <property type="molecule type" value="Genomic_DNA"/>
</dbReference>
<protein>
    <submittedName>
        <fullName evidence="1">Uncharacterized protein</fullName>
    </submittedName>
</protein>
<organism evidence="1 2">
    <name type="scientific">Glossina palpalis gambiensis</name>
    <dbReference type="NCBI Taxonomy" id="67801"/>
    <lineage>
        <taxon>Eukaryota</taxon>
        <taxon>Metazoa</taxon>
        <taxon>Ecdysozoa</taxon>
        <taxon>Arthropoda</taxon>
        <taxon>Hexapoda</taxon>
        <taxon>Insecta</taxon>
        <taxon>Pterygota</taxon>
        <taxon>Neoptera</taxon>
        <taxon>Endopterygota</taxon>
        <taxon>Diptera</taxon>
        <taxon>Brachycera</taxon>
        <taxon>Muscomorpha</taxon>
        <taxon>Hippoboscoidea</taxon>
        <taxon>Glossinidae</taxon>
        <taxon>Glossina</taxon>
    </lineage>
</organism>
<dbReference type="AlphaFoldDB" id="A0A1B0B5Z9"/>
<dbReference type="VEuPathDB" id="VectorBase:GPPI020039"/>
<name>A0A1B0B5Z9_9MUSC</name>
<reference evidence="2" key="1">
    <citation type="submission" date="2015-01" db="EMBL/GenBank/DDBJ databases">
        <authorList>
            <person name="Aksoy S."/>
            <person name="Warren W."/>
            <person name="Wilson R.K."/>
        </authorList>
    </citation>
    <scope>NUCLEOTIDE SEQUENCE [LARGE SCALE GENOMIC DNA]</scope>
    <source>
        <strain evidence="2">IAEA</strain>
    </source>
</reference>
<keyword evidence="2" id="KW-1185">Reference proteome</keyword>
<evidence type="ECO:0000313" key="2">
    <source>
        <dbReference type="Proteomes" id="UP000092460"/>
    </source>
</evidence>